<evidence type="ECO:0000313" key="7">
    <source>
        <dbReference type="Proteomes" id="UP000030746"/>
    </source>
</evidence>
<feature type="compositionally biased region" description="Basic and acidic residues" evidence="3">
    <location>
        <begin position="265"/>
        <end position="275"/>
    </location>
</feature>
<protein>
    <recommendedName>
        <fullName evidence="5">CUB domain-containing protein</fullName>
    </recommendedName>
</protein>
<dbReference type="OrthoDB" id="6114977at2759"/>
<dbReference type="GeneID" id="20242170"/>
<dbReference type="Proteomes" id="UP000030746">
    <property type="component" value="Unassembled WGS sequence"/>
</dbReference>
<evidence type="ECO:0000313" key="6">
    <source>
        <dbReference type="EMBL" id="ESP01202.1"/>
    </source>
</evidence>
<feature type="domain" description="CUB" evidence="5">
    <location>
        <begin position="28"/>
        <end position="148"/>
    </location>
</feature>
<feature type="compositionally biased region" description="Low complexity" evidence="3">
    <location>
        <begin position="282"/>
        <end position="294"/>
    </location>
</feature>
<evidence type="ECO:0000256" key="1">
    <source>
        <dbReference type="ARBA" id="ARBA00023157"/>
    </source>
</evidence>
<feature type="region of interest" description="Disordered" evidence="3">
    <location>
        <begin position="433"/>
        <end position="473"/>
    </location>
</feature>
<dbReference type="InterPro" id="IPR035914">
    <property type="entry name" value="Sperma_CUB_dom_sf"/>
</dbReference>
<dbReference type="CTD" id="20242170"/>
<dbReference type="KEGG" id="lgi:LOTGIDRAFT_172729"/>
<feature type="region of interest" description="Disordered" evidence="3">
    <location>
        <begin position="265"/>
        <end position="302"/>
    </location>
</feature>
<dbReference type="EMBL" id="KB200522">
    <property type="protein sequence ID" value="ESP01202.1"/>
    <property type="molecule type" value="Genomic_DNA"/>
</dbReference>
<proteinExistence type="predicted"/>
<dbReference type="AlphaFoldDB" id="V4B5D2"/>
<comment type="caution">
    <text evidence="2">Lacks conserved residue(s) required for the propagation of feature annotation.</text>
</comment>
<feature type="compositionally biased region" description="Polar residues" evidence="3">
    <location>
        <begin position="376"/>
        <end position="388"/>
    </location>
</feature>
<dbReference type="InterPro" id="IPR000859">
    <property type="entry name" value="CUB_dom"/>
</dbReference>
<dbReference type="HOGENOM" id="CLU_557004_0_0_1"/>
<feature type="region of interest" description="Disordered" evidence="3">
    <location>
        <begin position="363"/>
        <end position="417"/>
    </location>
</feature>
<dbReference type="RefSeq" id="XP_009048145.1">
    <property type="nucleotide sequence ID" value="XM_009049897.1"/>
</dbReference>
<sequence>MDSLNSIVVHRRYDPLMVEDEKSVENVCSGTVRKLQPTNGIILSPGFTEHTASASSHCYWSIDPFPATRVRVIVHLAYHKESMPNCKQKFLQIQFTGCNAGRIEKGSFCDIRKNNLEILSCGSVYISSLVSSNQPDFSDKFLISYEVTDDASISTFDGSAAETCGSFIQVSPTSIPSIASQEVINTPDNTIETKSQTKDESQIKYKKPIHILRKLKMMFLYIFFGLVIVALVISLVMVIISYKRMGHRGRYRRDASEKVVLVRKDDSPPRNKEETPMQTIRNTNTVGSNVSSSTPDGGDVSPTHYDVLVPTNSPNNTVIATIHLRSDEDKRLSAGSGFSSFRPSNRNSDISSVNPYASYSSLNSNNSPQYYGRTPAPSTQQYVHSNGQKRYISPVRNSERQPLFRHSASPATSDDVDHFTINEDDYAIVKKPIVNKKQENDSDREPTYDNIHDRDVGRFRPTSGPYDKNRTSTEINFQFQPPSHIHDDDL</sequence>
<dbReference type="SUPFAM" id="SSF49854">
    <property type="entry name" value="Spermadhesin, CUB domain"/>
    <property type="match status" value="1"/>
</dbReference>
<evidence type="ECO:0000259" key="5">
    <source>
        <dbReference type="PROSITE" id="PS01180"/>
    </source>
</evidence>
<keyword evidence="1" id="KW-1015">Disulfide bond</keyword>
<keyword evidence="4" id="KW-1133">Transmembrane helix</keyword>
<dbReference type="Gene3D" id="2.60.120.290">
    <property type="entry name" value="Spermadhesin, CUB domain"/>
    <property type="match status" value="1"/>
</dbReference>
<evidence type="ECO:0000256" key="4">
    <source>
        <dbReference type="SAM" id="Phobius"/>
    </source>
</evidence>
<reference evidence="6 7" key="1">
    <citation type="journal article" date="2013" name="Nature">
        <title>Insights into bilaterian evolution from three spiralian genomes.</title>
        <authorList>
            <person name="Simakov O."/>
            <person name="Marletaz F."/>
            <person name="Cho S.J."/>
            <person name="Edsinger-Gonzales E."/>
            <person name="Havlak P."/>
            <person name="Hellsten U."/>
            <person name="Kuo D.H."/>
            <person name="Larsson T."/>
            <person name="Lv J."/>
            <person name="Arendt D."/>
            <person name="Savage R."/>
            <person name="Osoegawa K."/>
            <person name="de Jong P."/>
            <person name="Grimwood J."/>
            <person name="Chapman J.A."/>
            <person name="Shapiro H."/>
            <person name="Aerts A."/>
            <person name="Otillar R.P."/>
            <person name="Terry A.Y."/>
            <person name="Boore J.L."/>
            <person name="Grigoriev I.V."/>
            <person name="Lindberg D.R."/>
            <person name="Seaver E.C."/>
            <person name="Weisblat D.A."/>
            <person name="Putnam N.H."/>
            <person name="Rokhsar D.S."/>
        </authorList>
    </citation>
    <scope>NUCLEOTIDE SEQUENCE [LARGE SCALE GENOMIC DNA]</scope>
</reference>
<feature type="compositionally biased region" description="Basic and acidic residues" evidence="3">
    <location>
        <begin position="436"/>
        <end position="458"/>
    </location>
</feature>
<organism evidence="6 7">
    <name type="scientific">Lottia gigantea</name>
    <name type="common">Giant owl limpet</name>
    <dbReference type="NCBI Taxonomy" id="225164"/>
    <lineage>
        <taxon>Eukaryota</taxon>
        <taxon>Metazoa</taxon>
        <taxon>Spiralia</taxon>
        <taxon>Lophotrochozoa</taxon>
        <taxon>Mollusca</taxon>
        <taxon>Gastropoda</taxon>
        <taxon>Patellogastropoda</taxon>
        <taxon>Lottioidea</taxon>
        <taxon>Lottiidae</taxon>
        <taxon>Lottia</taxon>
    </lineage>
</organism>
<keyword evidence="4" id="KW-0812">Transmembrane</keyword>
<feature type="transmembrane region" description="Helical" evidence="4">
    <location>
        <begin position="218"/>
        <end position="242"/>
    </location>
</feature>
<evidence type="ECO:0000256" key="2">
    <source>
        <dbReference type="PROSITE-ProRule" id="PRU00059"/>
    </source>
</evidence>
<evidence type="ECO:0000256" key="3">
    <source>
        <dbReference type="SAM" id="MobiDB-lite"/>
    </source>
</evidence>
<dbReference type="PROSITE" id="PS01180">
    <property type="entry name" value="CUB"/>
    <property type="match status" value="1"/>
</dbReference>
<keyword evidence="7" id="KW-1185">Reference proteome</keyword>
<keyword evidence="4" id="KW-0472">Membrane</keyword>
<gene>
    <name evidence="6" type="ORF">LOTGIDRAFT_172729</name>
</gene>
<accession>V4B5D2</accession>
<dbReference type="OMA" id="CESVENT"/>
<name>V4B5D2_LOTGI</name>